<accession>A0ACB7U8I2</accession>
<gene>
    <name evidence="1" type="ORF">IHE45_18G081200</name>
</gene>
<evidence type="ECO:0000313" key="1">
    <source>
        <dbReference type="EMBL" id="KAH7656545.1"/>
    </source>
</evidence>
<evidence type="ECO:0000313" key="2">
    <source>
        <dbReference type="Proteomes" id="UP000827976"/>
    </source>
</evidence>
<sequence length="340" mass="38100">MPEEEWDETMPLPGDIIEAVAAKENQLHRPDSSFLPANGKSELSSQLGQLHRNSDLVWLQVRRGNVMIKLQARIVIKRESKLHRKYTVQALGDERHVAILDDLTLDECANLQEMSRKVINVDTMKLNNKKSIKYDWRKKAATHLPDHNTTIISSILFVPFPEDGGVEKITGRSMAWFSAAVSSGVPLVFVNIQTEEISIDLNKERQSNGATRKQKLHTRSKGLELGVRLWFLPGIAEVPITLAIMLGETRFGMDIKRTEEGFMFISSVSQGTAAERAGLGKLWEEASESGHLVVISRLEEKSLIPSSVTTNGLIQCCDHASIKLRLAHTLEDVHIHVMAW</sequence>
<dbReference type="Proteomes" id="UP000827976">
    <property type="component" value="Chromosome 18"/>
</dbReference>
<feature type="non-terminal residue" evidence="1">
    <location>
        <position position="340"/>
    </location>
</feature>
<proteinExistence type="predicted"/>
<dbReference type="EMBL" id="CM037028">
    <property type="protein sequence ID" value="KAH7656545.1"/>
    <property type="molecule type" value="Genomic_DNA"/>
</dbReference>
<name>A0ACB7U8I2_DIOAL</name>
<comment type="caution">
    <text evidence="1">The sequence shown here is derived from an EMBL/GenBank/DDBJ whole genome shotgun (WGS) entry which is preliminary data.</text>
</comment>
<organism evidence="1 2">
    <name type="scientific">Dioscorea alata</name>
    <name type="common">Purple yam</name>
    <dbReference type="NCBI Taxonomy" id="55571"/>
    <lineage>
        <taxon>Eukaryota</taxon>
        <taxon>Viridiplantae</taxon>
        <taxon>Streptophyta</taxon>
        <taxon>Embryophyta</taxon>
        <taxon>Tracheophyta</taxon>
        <taxon>Spermatophyta</taxon>
        <taxon>Magnoliopsida</taxon>
        <taxon>Liliopsida</taxon>
        <taxon>Dioscoreales</taxon>
        <taxon>Dioscoreaceae</taxon>
        <taxon>Dioscorea</taxon>
    </lineage>
</organism>
<keyword evidence="2" id="KW-1185">Reference proteome</keyword>
<reference evidence="2" key="1">
    <citation type="journal article" date="2022" name="Nat. Commun.">
        <title>Chromosome evolution and the genetic basis of agronomically important traits in greater yam.</title>
        <authorList>
            <person name="Bredeson J.V."/>
            <person name="Lyons J.B."/>
            <person name="Oniyinde I.O."/>
            <person name="Okereke N.R."/>
            <person name="Kolade O."/>
            <person name="Nnabue I."/>
            <person name="Nwadili C.O."/>
            <person name="Hribova E."/>
            <person name="Parker M."/>
            <person name="Nwogha J."/>
            <person name="Shu S."/>
            <person name="Carlson J."/>
            <person name="Kariba R."/>
            <person name="Muthemba S."/>
            <person name="Knop K."/>
            <person name="Barton G.J."/>
            <person name="Sherwood A.V."/>
            <person name="Lopez-Montes A."/>
            <person name="Asiedu R."/>
            <person name="Jamnadass R."/>
            <person name="Muchugi A."/>
            <person name="Goodstein D."/>
            <person name="Egesi C.N."/>
            <person name="Featherston J."/>
            <person name="Asfaw A."/>
            <person name="Simpson G.G."/>
            <person name="Dolezel J."/>
            <person name="Hendre P.S."/>
            <person name="Van Deynze A."/>
            <person name="Kumar P.L."/>
            <person name="Obidiegwu J.E."/>
            <person name="Bhattacharjee R."/>
            <person name="Rokhsar D.S."/>
        </authorList>
    </citation>
    <scope>NUCLEOTIDE SEQUENCE [LARGE SCALE GENOMIC DNA]</scope>
    <source>
        <strain evidence="2">cv. TDa95/00328</strain>
    </source>
</reference>
<protein>
    <submittedName>
        <fullName evidence="1">PDZ domain-containing protein</fullName>
    </submittedName>
</protein>